<gene>
    <name evidence="2" type="ORF">CLO192961_LOCUS194040</name>
</gene>
<dbReference type="EMBL" id="CABFNS010000755">
    <property type="protein sequence ID" value="VUC26690.1"/>
    <property type="molecule type" value="Genomic_DNA"/>
</dbReference>
<sequence length="78" mass="8574">MEVVGVIASSITLLEVSLKTVGFCQEMAAVQDDFRSLQEVPTSTPSSKISDPYQASSPQTQAYPRSPNQHQSPEDYRN</sequence>
<keyword evidence="3" id="KW-1185">Reference proteome</keyword>
<protein>
    <submittedName>
        <fullName evidence="2">Uncharacterized protein</fullName>
    </submittedName>
</protein>
<dbReference type="Proteomes" id="UP000766486">
    <property type="component" value="Unassembled WGS sequence"/>
</dbReference>
<accession>A0ABY6U6E0</accession>
<feature type="compositionally biased region" description="Polar residues" evidence="1">
    <location>
        <begin position="39"/>
        <end position="71"/>
    </location>
</feature>
<comment type="caution">
    <text evidence="2">The sequence shown here is derived from an EMBL/GenBank/DDBJ whole genome shotgun (WGS) entry which is preliminary data.</text>
</comment>
<evidence type="ECO:0000313" key="3">
    <source>
        <dbReference type="Proteomes" id="UP000766486"/>
    </source>
</evidence>
<evidence type="ECO:0000313" key="2">
    <source>
        <dbReference type="EMBL" id="VUC26690.1"/>
    </source>
</evidence>
<evidence type="ECO:0000256" key="1">
    <source>
        <dbReference type="SAM" id="MobiDB-lite"/>
    </source>
</evidence>
<proteinExistence type="predicted"/>
<reference evidence="2 3" key="1">
    <citation type="submission" date="2019-06" db="EMBL/GenBank/DDBJ databases">
        <authorList>
            <person name="Broberg M."/>
        </authorList>
    </citation>
    <scope>NUCLEOTIDE SEQUENCE [LARGE SCALE GENOMIC DNA]</scope>
</reference>
<organism evidence="2 3">
    <name type="scientific">Bionectria ochroleuca</name>
    <name type="common">Gliocladium roseum</name>
    <dbReference type="NCBI Taxonomy" id="29856"/>
    <lineage>
        <taxon>Eukaryota</taxon>
        <taxon>Fungi</taxon>
        <taxon>Dikarya</taxon>
        <taxon>Ascomycota</taxon>
        <taxon>Pezizomycotina</taxon>
        <taxon>Sordariomycetes</taxon>
        <taxon>Hypocreomycetidae</taxon>
        <taxon>Hypocreales</taxon>
        <taxon>Bionectriaceae</taxon>
        <taxon>Clonostachys</taxon>
    </lineage>
</organism>
<feature type="region of interest" description="Disordered" evidence="1">
    <location>
        <begin position="35"/>
        <end position="78"/>
    </location>
</feature>
<name>A0ABY6U6E0_BIOOC</name>